<organism evidence="2 3">
    <name type="scientific">Hypholoma sublateritium (strain FD-334 SS-4)</name>
    <dbReference type="NCBI Taxonomy" id="945553"/>
    <lineage>
        <taxon>Eukaryota</taxon>
        <taxon>Fungi</taxon>
        <taxon>Dikarya</taxon>
        <taxon>Basidiomycota</taxon>
        <taxon>Agaricomycotina</taxon>
        <taxon>Agaricomycetes</taxon>
        <taxon>Agaricomycetidae</taxon>
        <taxon>Agaricales</taxon>
        <taxon>Agaricineae</taxon>
        <taxon>Strophariaceae</taxon>
        <taxon>Hypholoma</taxon>
    </lineage>
</organism>
<feature type="region of interest" description="Disordered" evidence="1">
    <location>
        <begin position="326"/>
        <end position="347"/>
    </location>
</feature>
<feature type="compositionally biased region" description="Basic residues" evidence="1">
    <location>
        <begin position="445"/>
        <end position="454"/>
    </location>
</feature>
<feature type="compositionally biased region" description="Polar residues" evidence="1">
    <location>
        <begin position="329"/>
        <end position="345"/>
    </location>
</feature>
<protein>
    <submittedName>
        <fullName evidence="2">Uncharacterized protein</fullName>
    </submittedName>
</protein>
<proteinExistence type="predicted"/>
<dbReference type="Proteomes" id="UP000054270">
    <property type="component" value="Unassembled WGS sequence"/>
</dbReference>
<dbReference type="EMBL" id="KN817574">
    <property type="protein sequence ID" value="KJA19772.1"/>
    <property type="molecule type" value="Genomic_DNA"/>
</dbReference>
<feature type="compositionally biased region" description="Basic and acidic residues" evidence="1">
    <location>
        <begin position="394"/>
        <end position="424"/>
    </location>
</feature>
<evidence type="ECO:0000313" key="3">
    <source>
        <dbReference type="Proteomes" id="UP000054270"/>
    </source>
</evidence>
<keyword evidence="3" id="KW-1185">Reference proteome</keyword>
<gene>
    <name evidence="2" type="ORF">HYPSUDRAFT_1094465</name>
</gene>
<feature type="compositionally biased region" description="Basic and acidic residues" evidence="1">
    <location>
        <begin position="373"/>
        <end position="384"/>
    </location>
</feature>
<dbReference type="OrthoDB" id="3066419at2759"/>
<accession>A0A0D2KZ89</accession>
<name>A0A0D2KZ89_HYPSF</name>
<evidence type="ECO:0000313" key="2">
    <source>
        <dbReference type="EMBL" id="KJA19772.1"/>
    </source>
</evidence>
<feature type="compositionally biased region" description="Low complexity" evidence="1">
    <location>
        <begin position="428"/>
        <end position="443"/>
    </location>
</feature>
<reference evidence="3" key="1">
    <citation type="submission" date="2014-04" db="EMBL/GenBank/DDBJ databases">
        <title>Evolutionary Origins and Diversification of the Mycorrhizal Mutualists.</title>
        <authorList>
            <consortium name="DOE Joint Genome Institute"/>
            <consortium name="Mycorrhizal Genomics Consortium"/>
            <person name="Kohler A."/>
            <person name="Kuo A."/>
            <person name="Nagy L.G."/>
            <person name="Floudas D."/>
            <person name="Copeland A."/>
            <person name="Barry K.W."/>
            <person name="Cichocki N."/>
            <person name="Veneault-Fourrey C."/>
            <person name="LaButti K."/>
            <person name="Lindquist E.A."/>
            <person name="Lipzen A."/>
            <person name="Lundell T."/>
            <person name="Morin E."/>
            <person name="Murat C."/>
            <person name="Riley R."/>
            <person name="Ohm R."/>
            <person name="Sun H."/>
            <person name="Tunlid A."/>
            <person name="Henrissat B."/>
            <person name="Grigoriev I.V."/>
            <person name="Hibbett D.S."/>
            <person name="Martin F."/>
        </authorList>
    </citation>
    <scope>NUCLEOTIDE SEQUENCE [LARGE SCALE GENOMIC DNA]</scope>
    <source>
        <strain evidence="3">FD-334 SS-4</strain>
    </source>
</reference>
<sequence length="454" mass="52948">MCFLLPKFTLTSSRFVRAKYRLFEIWSPNSKQCPYYPGARDPDHEAGLLDQDNYLRCDGHLGRFDPTSCPQLFSPEKPWLGYIKNFDEPDLVEFSRTPLEWEPSGPKSMRGYMRTDYLHRLRQRQQEITQTMDSMARIQQGQAVDRMARAHRSLKHQDAWNRMAGALLHDLDHPIEHSDIKVNTQEQADRSKAPAASEPILGSEDELLPPAIATPGAGSWTNWIESRMEDNHTPCFQQIGSRRVRSVSGTCYFDRIHRRYLYFDEDPKLPSNYKANPDVWGQPLGIRLFVPLDGGVISEHGDLSGWMYRTERPECFDEGRVHIRRRSPTRLNESSAGRRSRSPFQRPTRYCRRARGDFCTPAEVIFQSPPQPEHPDSPCRSLERRRTRSKSRGRSRERTDRNNRLRRSEERDCPLDRPALEQARRINSRSLSPLPRRSESLTSCRRNKRARKDK</sequence>
<feature type="region of interest" description="Disordered" evidence="1">
    <location>
        <begin position="362"/>
        <end position="454"/>
    </location>
</feature>
<dbReference type="AlphaFoldDB" id="A0A0D2KZ89"/>
<evidence type="ECO:0000256" key="1">
    <source>
        <dbReference type="SAM" id="MobiDB-lite"/>
    </source>
</evidence>
<feature type="region of interest" description="Disordered" evidence="1">
    <location>
        <begin position="184"/>
        <end position="205"/>
    </location>
</feature>